<gene>
    <name evidence="2" type="ORF">A3B40_02750</name>
</gene>
<organism evidence="2 3">
    <name type="scientific">Candidatus Roizmanbacteria bacterium RIFCSPLOWO2_01_FULL_37_16</name>
    <dbReference type="NCBI Taxonomy" id="1802058"/>
    <lineage>
        <taxon>Bacteria</taxon>
        <taxon>Candidatus Roizmaniibacteriota</taxon>
    </lineage>
</organism>
<name>A0A1F7IPU8_9BACT</name>
<evidence type="ECO:0000256" key="1">
    <source>
        <dbReference type="SAM" id="MobiDB-lite"/>
    </source>
</evidence>
<evidence type="ECO:0000313" key="3">
    <source>
        <dbReference type="Proteomes" id="UP000178040"/>
    </source>
</evidence>
<comment type="caution">
    <text evidence="2">The sequence shown here is derived from an EMBL/GenBank/DDBJ whole genome shotgun (WGS) entry which is preliminary data.</text>
</comment>
<sequence>MVNSRVFIIVLVLFVAGFIYVLSNPTTPTTPPPIAPITPVPTRKRPSGFFIDLPLLIALRIWPTAIPTPTEIPQPTPTTVPPTETPSPNTPTPTEPTGDTPTPPPAGGCSAMDSGLPNSKERYPGGSTALPATTKEICAFSGTQYYSLPYRNKNCQATQSGIDKAYERMKTYYPSYWQASKLKDDWQTVQQYSIKYGFNPLYVIALWIEESAAGGATSAQKLGCLYRLNKDDSYTFLPPSSTICEQMECLFGLRSVNPANYALWACQYRWGASKWVNNHCLEVTNFTKGVEYWYNYMAENLPGNCQIKFYSNPDPRC</sequence>
<accession>A0A1F7IPU8</accession>
<dbReference type="AlphaFoldDB" id="A0A1F7IPU8"/>
<reference evidence="2 3" key="1">
    <citation type="journal article" date="2016" name="Nat. Commun.">
        <title>Thousands of microbial genomes shed light on interconnected biogeochemical processes in an aquifer system.</title>
        <authorList>
            <person name="Anantharaman K."/>
            <person name="Brown C.T."/>
            <person name="Hug L.A."/>
            <person name="Sharon I."/>
            <person name="Castelle C.J."/>
            <person name="Probst A.J."/>
            <person name="Thomas B.C."/>
            <person name="Singh A."/>
            <person name="Wilkins M.J."/>
            <person name="Karaoz U."/>
            <person name="Brodie E.L."/>
            <person name="Williams K.H."/>
            <person name="Hubbard S.S."/>
            <person name="Banfield J.F."/>
        </authorList>
    </citation>
    <scope>NUCLEOTIDE SEQUENCE [LARGE SCALE GENOMIC DNA]</scope>
</reference>
<feature type="compositionally biased region" description="Pro residues" evidence="1">
    <location>
        <begin position="70"/>
        <end position="94"/>
    </location>
</feature>
<evidence type="ECO:0000313" key="2">
    <source>
        <dbReference type="EMBL" id="OGK45398.1"/>
    </source>
</evidence>
<proteinExistence type="predicted"/>
<dbReference type="Proteomes" id="UP000178040">
    <property type="component" value="Unassembled WGS sequence"/>
</dbReference>
<feature type="region of interest" description="Disordered" evidence="1">
    <location>
        <begin position="68"/>
        <end position="128"/>
    </location>
</feature>
<protein>
    <submittedName>
        <fullName evidence="2">Uncharacterized protein</fullName>
    </submittedName>
</protein>
<dbReference type="EMBL" id="MGAI01000009">
    <property type="protein sequence ID" value="OGK45398.1"/>
    <property type="molecule type" value="Genomic_DNA"/>
</dbReference>